<evidence type="ECO:0000313" key="3">
    <source>
        <dbReference type="Proteomes" id="UP000192257"/>
    </source>
</evidence>
<keyword evidence="3" id="KW-1185">Reference proteome</keyword>
<reference evidence="2 3" key="1">
    <citation type="submission" date="2017-03" db="EMBL/GenBank/DDBJ databases">
        <title>An alternative strategy for trypanosome survival in the mammalian bloodstream revealed through genome and transcriptome analysis of the ubiquitous bovine parasite Trypanosoma (Megatrypanum) theileri.</title>
        <authorList>
            <person name="Kelly S."/>
            <person name="Ivens A."/>
            <person name="Mott A."/>
            <person name="O'Neill E."/>
            <person name="Emms D."/>
            <person name="Macleod O."/>
            <person name="Voorheis P."/>
            <person name="Matthews J."/>
            <person name="Matthews K."/>
            <person name="Carrington M."/>
        </authorList>
    </citation>
    <scope>NUCLEOTIDE SEQUENCE [LARGE SCALE GENOMIC DNA]</scope>
    <source>
        <strain evidence="2">Edinburgh</strain>
    </source>
</reference>
<dbReference type="Proteomes" id="UP000192257">
    <property type="component" value="Unassembled WGS sequence"/>
</dbReference>
<gene>
    <name evidence="2" type="ORF">TM35_000121370</name>
</gene>
<dbReference type="OrthoDB" id="272484at2759"/>
<sequence>MLRCTGLLNSITGAEATTVSSLLRRSLLLRWRLLALRWDSDTNVCVLADGTAEGLPRGTRLEMYGTKAKLIKLHTLEKEKYKHDDKKNLYSSSSTFSDDVKIITATIENILASLAEDVREVKRMTISPPQLNNGESENDVLAEWSLSPEGKAKEKQQPKELKEEKEKDYLLMENGIVFPTPESTGLRVLRVARQAFAHSLITQLQSQQQKQQQQEEQELHPEHQKILQELQEVQPKLCSNAINNNNNDPLAILDVSEFDCTFSRVATQIAVERGLEPEQQFHVSYVPLTNSAAATATVDTTIASLLRLVAHPQRGALSDPLHALQSRYFTLGSYTVNWGSGRRRNRRSGSKTYMEKKEPIGVQLANVMSKMHRGSTLIVNLVGEKYQEEEEGQQGQQQQEEELQQLRQEAKALISEALSRGSRWGVIIDEVLPACDCYDTAVSFIVSLD</sequence>
<organism evidence="2 3">
    <name type="scientific">Trypanosoma theileri</name>
    <dbReference type="NCBI Taxonomy" id="67003"/>
    <lineage>
        <taxon>Eukaryota</taxon>
        <taxon>Discoba</taxon>
        <taxon>Euglenozoa</taxon>
        <taxon>Kinetoplastea</taxon>
        <taxon>Metakinetoplastina</taxon>
        <taxon>Trypanosomatida</taxon>
        <taxon>Trypanosomatidae</taxon>
        <taxon>Trypanosoma</taxon>
    </lineage>
</organism>
<comment type="caution">
    <text evidence="2">The sequence shown here is derived from an EMBL/GenBank/DDBJ whole genome shotgun (WGS) entry which is preliminary data.</text>
</comment>
<evidence type="ECO:0000256" key="1">
    <source>
        <dbReference type="SAM" id="Coils"/>
    </source>
</evidence>
<proteinExistence type="predicted"/>
<dbReference type="AlphaFoldDB" id="A0A1X0NXE0"/>
<dbReference type="VEuPathDB" id="TriTrypDB:TM35_000121370"/>
<evidence type="ECO:0000313" key="2">
    <source>
        <dbReference type="EMBL" id="ORC89362.1"/>
    </source>
</evidence>
<feature type="coiled-coil region" evidence="1">
    <location>
        <begin position="389"/>
        <end position="420"/>
    </location>
</feature>
<protein>
    <submittedName>
        <fullName evidence="2">Uncharacterized protein</fullName>
    </submittedName>
</protein>
<dbReference type="GeneID" id="39984892"/>
<dbReference type="EMBL" id="NBCO01000012">
    <property type="protein sequence ID" value="ORC89362.1"/>
    <property type="molecule type" value="Genomic_DNA"/>
</dbReference>
<keyword evidence="1" id="KW-0175">Coiled coil</keyword>
<dbReference type="RefSeq" id="XP_028883428.1">
    <property type="nucleotide sequence ID" value="XM_029025112.1"/>
</dbReference>
<name>A0A1X0NXE0_9TRYP</name>
<accession>A0A1X0NXE0</accession>